<feature type="transmembrane region" description="Helical" evidence="8">
    <location>
        <begin position="145"/>
        <end position="165"/>
    </location>
</feature>
<dbReference type="Pfam" id="PF00795">
    <property type="entry name" value="CN_hydrolase"/>
    <property type="match status" value="1"/>
</dbReference>
<comment type="similarity">
    <text evidence="8">Belongs to the CN hydrolase family. Apolipoprotein N-acyltransferase subfamily.</text>
</comment>
<proteinExistence type="inferred from homology"/>
<dbReference type="Gene3D" id="3.60.110.10">
    <property type="entry name" value="Carbon-nitrogen hydrolase"/>
    <property type="match status" value="1"/>
</dbReference>
<dbReference type="GO" id="GO:0016410">
    <property type="term" value="F:N-acyltransferase activity"/>
    <property type="evidence" value="ECO:0007669"/>
    <property type="project" value="UniProtKB-UniRule"/>
</dbReference>
<dbReference type="AlphaFoldDB" id="A0A917W288"/>
<dbReference type="SUPFAM" id="SSF56317">
    <property type="entry name" value="Carbon-nitrogen hydrolase"/>
    <property type="match status" value="1"/>
</dbReference>
<evidence type="ECO:0000313" key="12">
    <source>
        <dbReference type="Proteomes" id="UP000613840"/>
    </source>
</evidence>
<gene>
    <name evidence="8 11" type="primary">lnt</name>
    <name evidence="11" type="ORF">GCM10011575_10660</name>
</gene>
<feature type="transmembrane region" description="Helical" evidence="8">
    <location>
        <begin position="225"/>
        <end position="246"/>
    </location>
</feature>
<dbReference type="CDD" id="cd07571">
    <property type="entry name" value="ALP_N-acyl_transferase"/>
    <property type="match status" value="1"/>
</dbReference>
<sequence>MVLERDALTAPASPALAAERDTRPAVLRRSRAGSLRMPLLLRLLSAVLAGLALAFAFQPYAIWPLTFVGAAALTILTHGTRPRRAFLTGYLFGLAMLTVAIGWVRVIVGGGAVAYLGVFGLVGFEALAFGLLGVAITLVGRLRFWPLMAAAAWTGVEYVYSRYPFGGFGWTRIAYTAVGTPFEGLFPMVGVAGVSFLVALLSQAVGWLALRLITARPEGQDRRRIGRMLVAPVAVWVVLLGAGVGLQRWNPDPADGIGQTAHVGIVQGNVPGKGIDALGRMRTVTANHVAQTEKLMGQVDEGKYPKPDFILWPENSTDIDPTKDPITGDQVETAATVAGKPIFVGAVMDGPGPDERQTSGLWWDPQKGIIARYDKRNLVPFGEWIPFRNELLPHFPILQLVGPQSVPGTKPGAIKVPITLGGSAVHQVVVGDAICFELAYDDTIYDVVNSGAELFMVQSNNATYTGTGQVAQQFAITRARAMETRREIAVATTNGVSGFIGRDGQVEWQTKERTATSNVVTMPLRTEITPAVRIAPWLDRGLAAGALVCCVIGIIAGRRTRTRTAGGSLGDPSGSSAGQSSAD</sequence>
<feature type="transmembrane region" description="Helical" evidence="8">
    <location>
        <begin position="87"/>
        <end position="108"/>
    </location>
</feature>
<evidence type="ECO:0000313" key="11">
    <source>
        <dbReference type="EMBL" id="GGL54130.1"/>
    </source>
</evidence>
<keyword evidence="4 8" id="KW-0812">Transmembrane</keyword>
<dbReference type="InterPro" id="IPR036526">
    <property type="entry name" value="C-N_Hydrolase_sf"/>
</dbReference>
<keyword evidence="6 8" id="KW-0472">Membrane</keyword>
<dbReference type="GO" id="GO:0042158">
    <property type="term" value="P:lipoprotein biosynthetic process"/>
    <property type="evidence" value="ECO:0007669"/>
    <property type="project" value="UniProtKB-UniRule"/>
</dbReference>
<dbReference type="InterPro" id="IPR004563">
    <property type="entry name" value="Apolipo_AcylTrfase"/>
</dbReference>
<evidence type="ECO:0000256" key="8">
    <source>
        <dbReference type="HAMAP-Rule" id="MF_01148"/>
    </source>
</evidence>
<feature type="transmembrane region" description="Helical" evidence="8">
    <location>
        <begin position="39"/>
        <end position="56"/>
    </location>
</feature>
<keyword evidence="12" id="KW-1185">Reference proteome</keyword>
<comment type="subcellular location">
    <subcellularLocation>
        <location evidence="1 8">Cell membrane</location>
        <topology evidence="1 8">Multi-pass membrane protein</topology>
    </subcellularLocation>
</comment>
<evidence type="ECO:0000256" key="1">
    <source>
        <dbReference type="ARBA" id="ARBA00004651"/>
    </source>
</evidence>
<evidence type="ECO:0000256" key="9">
    <source>
        <dbReference type="SAM" id="MobiDB-lite"/>
    </source>
</evidence>
<reference evidence="11" key="1">
    <citation type="journal article" date="2014" name="Int. J. Syst. Evol. Microbiol.">
        <title>Complete genome sequence of Corynebacterium casei LMG S-19264T (=DSM 44701T), isolated from a smear-ripened cheese.</title>
        <authorList>
            <consortium name="US DOE Joint Genome Institute (JGI-PGF)"/>
            <person name="Walter F."/>
            <person name="Albersmeier A."/>
            <person name="Kalinowski J."/>
            <person name="Ruckert C."/>
        </authorList>
    </citation>
    <scope>NUCLEOTIDE SEQUENCE</scope>
    <source>
        <strain evidence="11">CGMCC 4.7306</strain>
    </source>
</reference>
<name>A0A917W288_9ACTN</name>
<dbReference type="EMBL" id="BMMZ01000002">
    <property type="protein sequence ID" value="GGL54130.1"/>
    <property type="molecule type" value="Genomic_DNA"/>
</dbReference>
<evidence type="ECO:0000256" key="6">
    <source>
        <dbReference type="ARBA" id="ARBA00023136"/>
    </source>
</evidence>
<dbReference type="Pfam" id="PF20154">
    <property type="entry name" value="LNT_N"/>
    <property type="match status" value="1"/>
</dbReference>
<evidence type="ECO:0000256" key="3">
    <source>
        <dbReference type="ARBA" id="ARBA00022679"/>
    </source>
</evidence>
<dbReference type="HAMAP" id="MF_01148">
    <property type="entry name" value="Lnt"/>
    <property type="match status" value="1"/>
</dbReference>
<evidence type="ECO:0000259" key="10">
    <source>
        <dbReference type="PROSITE" id="PS50263"/>
    </source>
</evidence>
<comment type="caution">
    <text evidence="11">The sequence shown here is derived from an EMBL/GenBank/DDBJ whole genome shotgun (WGS) entry which is preliminary data.</text>
</comment>
<feature type="transmembrane region" description="Helical" evidence="8">
    <location>
        <begin position="114"/>
        <end position="138"/>
    </location>
</feature>
<comment type="function">
    <text evidence="8">Catalyzes the phospholipid dependent N-acylation of the N-terminal cysteine of apolipoprotein, the last step in lipoprotein maturation.</text>
</comment>
<dbReference type="NCBIfam" id="TIGR00546">
    <property type="entry name" value="lnt"/>
    <property type="match status" value="1"/>
</dbReference>
<comment type="catalytic activity">
    <reaction evidence="8">
        <text>N-terminal S-1,2-diacyl-sn-glyceryl-L-cysteinyl-[lipoprotein] + a glycerophospholipid = N-acyl-S-1,2-diacyl-sn-glyceryl-L-cysteinyl-[lipoprotein] + a 2-acyl-sn-glycero-3-phospholipid + H(+)</text>
        <dbReference type="Rhea" id="RHEA:48228"/>
        <dbReference type="Rhea" id="RHEA-COMP:14681"/>
        <dbReference type="Rhea" id="RHEA-COMP:14684"/>
        <dbReference type="ChEBI" id="CHEBI:15378"/>
        <dbReference type="ChEBI" id="CHEBI:136912"/>
        <dbReference type="ChEBI" id="CHEBI:140656"/>
        <dbReference type="ChEBI" id="CHEBI:140657"/>
        <dbReference type="ChEBI" id="CHEBI:140660"/>
        <dbReference type="EC" id="2.3.1.269"/>
    </reaction>
</comment>
<feature type="region of interest" description="Disordered" evidence="9">
    <location>
        <begin position="562"/>
        <end position="583"/>
    </location>
</feature>
<evidence type="ECO:0000256" key="2">
    <source>
        <dbReference type="ARBA" id="ARBA00022475"/>
    </source>
</evidence>
<protein>
    <recommendedName>
        <fullName evidence="8">Apolipoprotein N-acyltransferase</fullName>
        <shortName evidence="8">ALP N-acyltransferase</shortName>
        <ecNumber evidence="8">2.3.1.269</ecNumber>
    </recommendedName>
</protein>
<evidence type="ECO:0000256" key="7">
    <source>
        <dbReference type="ARBA" id="ARBA00023315"/>
    </source>
</evidence>
<evidence type="ECO:0000256" key="5">
    <source>
        <dbReference type="ARBA" id="ARBA00022989"/>
    </source>
</evidence>
<accession>A0A917W288</accession>
<keyword evidence="7 8" id="KW-0012">Acyltransferase</keyword>
<keyword evidence="5 8" id="KW-1133">Transmembrane helix</keyword>
<dbReference type="PANTHER" id="PTHR38686:SF1">
    <property type="entry name" value="APOLIPOPROTEIN N-ACYLTRANSFERASE"/>
    <property type="match status" value="1"/>
</dbReference>
<organism evidence="11 12">
    <name type="scientific">Microlunatus endophyticus</name>
    <dbReference type="NCBI Taxonomy" id="1716077"/>
    <lineage>
        <taxon>Bacteria</taxon>
        <taxon>Bacillati</taxon>
        <taxon>Actinomycetota</taxon>
        <taxon>Actinomycetes</taxon>
        <taxon>Propionibacteriales</taxon>
        <taxon>Propionibacteriaceae</taxon>
        <taxon>Microlunatus</taxon>
    </lineage>
</organism>
<dbReference type="GO" id="GO:0005886">
    <property type="term" value="C:plasma membrane"/>
    <property type="evidence" value="ECO:0007669"/>
    <property type="project" value="UniProtKB-SubCell"/>
</dbReference>
<dbReference type="InterPro" id="IPR003010">
    <property type="entry name" value="C-N_Hydrolase"/>
</dbReference>
<dbReference type="EC" id="2.3.1.269" evidence="8"/>
<feature type="transmembrane region" description="Helical" evidence="8">
    <location>
        <begin position="62"/>
        <end position="80"/>
    </location>
</feature>
<feature type="transmembrane region" description="Helical" evidence="8">
    <location>
        <begin position="185"/>
        <end position="213"/>
    </location>
</feature>
<keyword evidence="3 8" id="KW-0808">Transferase</keyword>
<dbReference type="PROSITE" id="PS50263">
    <property type="entry name" value="CN_HYDROLASE"/>
    <property type="match status" value="1"/>
</dbReference>
<dbReference type="Proteomes" id="UP000613840">
    <property type="component" value="Unassembled WGS sequence"/>
</dbReference>
<dbReference type="InterPro" id="IPR045378">
    <property type="entry name" value="LNT_N"/>
</dbReference>
<feature type="compositionally biased region" description="Polar residues" evidence="9">
    <location>
        <begin position="573"/>
        <end position="583"/>
    </location>
</feature>
<feature type="domain" description="CN hydrolase" evidence="10">
    <location>
        <begin position="261"/>
        <end position="530"/>
    </location>
</feature>
<comment type="pathway">
    <text evidence="8">Protein modification; lipoprotein biosynthesis (N-acyl transfer).</text>
</comment>
<keyword evidence="2 8" id="KW-1003">Cell membrane</keyword>
<evidence type="ECO:0000256" key="4">
    <source>
        <dbReference type="ARBA" id="ARBA00022692"/>
    </source>
</evidence>
<reference evidence="11" key="2">
    <citation type="submission" date="2020-09" db="EMBL/GenBank/DDBJ databases">
        <authorList>
            <person name="Sun Q."/>
            <person name="Zhou Y."/>
        </authorList>
    </citation>
    <scope>NUCLEOTIDE SEQUENCE</scope>
    <source>
        <strain evidence="11">CGMCC 4.7306</strain>
    </source>
</reference>
<dbReference type="PANTHER" id="PTHR38686">
    <property type="entry name" value="APOLIPOPROTEIN N-ACYLTRANSFERASE"/>
    <property type="match status" value="1"/>
</dbReference>